<name>A0A7K3PCC3_9ACTN</name>
<proteinExistence type="predicted"/>
<evidence type="ECO:0000256" key="1">
    <source>
        <dbReference type="SAM" id="MobiDB-lite"/>
    </source>
</evidence>
<organism evidence="2 3">
    <name type="scientific">Streptomyces coelicoflavus</name>
    <dbReference type="NCBI Taxonomy" id="285562"/>
    <lineage>
        <taxon>Bacteria</taxon>
        <taxon>Bacillati</taxon>
        <taxon>Actinomycetota</taxon>
        <taxon>Actinomycetes</taxon>
        <taxon>Kitasatosporales</taxon>
        <taxon>Streptomycetaceae</taxon>
        <taxon>Streptomyces</taxon>
    </lineage>
</organism>
<comment type="caution">
    <text evidence="2">The sequence shown here is derived from an EMBL/GenBank/DDBJ whole genome shotgun (WGS) entry which is preliminary data.</text>
</comment>
<evidence type="ECO:0000313" key="2">
    <source>
        <dbReference type="EMBL" id="NEB07654.1"/>
    </source>
</evidence>
<evidence type="ECO:0000313" key="3">
    <source>
        <dbReference type="Proteomes" id="UP000470446"/>
    </source>
</evidence>
<feature type="compositionally biased region" description="Low complexity" evidence="1">
    <location>
        <begin position="25"/>
        <end position="38"/>
    </location>
</feature>
<feature type="non-terminal residue" evidence="2">
    <location>
        <position position="1"/>
    </location>
</feature>
<feature type="region of interest" description="Disordered" evidence="1">
    <location>
        <begin position="1"/>
        <end position="72"/>
    </location>
</feature>
<sequence>DSHAPAADRHAAPAEGSAPEQPGQDATAPGVGAAPGGDLPDDATMALFLPALADPETRTEPVTDPYAIGPDA</sequence>
<feature type="non-terminal residue" evidence="2">
    <location>
        <position position="72"/>
    </location>
</feature>
<accession>A0A7K3PCC3</accession>
<gene>
    <name evidence="2" type="ORF">G3I32_01920</name>
</gene>
<dbReference type="AlphaFoldDB" id="A0A7K3PCC3"/>
<protein>
    <submittedName>
        <fullName evidence="2">Uncharacterized protein</fullName>
    </submittedName>
</protein>
<dbReference type="Proteomes" id="UP000470446">
    <property type="component" value="Unassembled WGS sequence"/>
</dbReference>
<feature type="compositionally biased region" description="Basic and acidic residues" evidence="1">
    <location>
        <begin position="1"/>
        <end position="12"/>
    </location>
</feature>
<dbReference type="EMBL" id="JAAGMA010000051">
    <property type="protein sequence ID" value="NEB07654.1"/>
    <property type="molecule type" value="Genomic_DNA"/>
</dbReference>
<reference evidence="2 3" key="1">
    <citation type="submission" date="2020-01" db="EMBL/GenBank/DDBJ databases">
        <title>Insect and environment-associated Actinomycetes.</title>
        <authorList>
            <person name="Currrie C."/>
            <person name="Chevrette M."/>
            <person name="Carlson C."/>
            <person name="Stubbendieck R."/>
            <person name="Wendt-Pienkowski E."/>
        </authorList>
    </citation>
    <scope>NUCLEOTIDE SEQUENCE [LARGE SCALE GENOMIC DNA]</scope>
    <source>
        <strain evidence="2 3">SID14163</strain>
    </source>
</reference>